<dbReference type="InterPro" id="IPR050078">
    <property type="entry name" value="Ribosomal_L11_MeTrfase_PrmA"/>
</dbReference>
<dbReference type="PANTHER" id="PTHR43648:SF1">
    <property type="entry name" value="ELECTRON TRANSFER FLAVOPROTEIN BETA SUBUNIT LYSINE METHYLTRANSFERASE"/>
    <property type="match status" value="1"/>
</dbReference>
<keyword evidence="3 6" id="KW-0489">Methyltransferase</keyword>
<dbReference type="EC" id="2.1.1.-" evidence="6"/>
<organism evidence="7 8">
    <name type="scientific">Exiguobacterium alkaliphilum</name>
    <dbReference type="NCBI Taxonomy" id="1428684"/>
    <lineage>
        <taxon>Bacteria</taxon>
        <taxon>Bacillati</taxon>
        <taxon>Bacillota</taxon>
        <taxon>Bacilli</taxon>
        <taxon>Bacillales</taxon>
        <taxon>Bacillales Family XII. Incertae Sedis</taxon>
        <taxon>Exiguobacterium</taxon>
    </lineage>
</organism>
<evidence type="ECO:0000256" key="3">
    <source>
        <dbReference type="ARBA" id="ARBA00022603"/>
    </source>
</evidence>
<gene>
    <name evidence="6 7" type="primary">prmA</name>
    <name evidence="7" type="ORF">NQG31_01135</name>
</gene>
<dbReference type="RefSeq" id="WP_034814830.1">
    <property type="nucleotide sequence ID" value="NZ_JANIEK010000002.1"/>
</dbReference>
<dbReference type="GO" id="GO:0005840">
    <property type="term" value="C:ribosome"/>
    <property type="evidence" value="ECO:0007669"/>
    <property type="project" value="UniProtKB-KW"/>
</dbReference>
<keyword evidence="2 6" id="KW-0963">Cytoplasm</keyword>
<evidence type="ECO:0000313" key="7">
    <source>
        <dbReference type="EMBL" id="MCT4794124.1"/>
    </source>
</evidence>
<reference evidence="7 8" key="1">
    <citation type="submission" date="2022-07" db="EMBL/GenBank/DDBJ databases">
        <title>Genomic and pangenome structural analysis of the polyextremophile Exiguobacterium.</title>
        <authorList>
            <person name="Shen L."/>
        </authorList>
    </citation>
    <scope>NUCLEOTIDE SEQUENCE [LARGE SCALE GENOMIC DNA]</scope>
    <source>
        <strain evidence="7 8">12_1</strain>
    </source>
</reference>
<evidence type="ECO:0000256" key="2">
    <source>
        <dbReference type="ARBA" id="ARBA00022490"/>
    </source>
</evidence>
<evidence type="ECO:0000313" key="8">
    <source>
        <dbReference type="Proteomes" id="UP001206821"/>
    </source>
</evidence>
<feature type="binding site" evidence="6">
    <location>
        <position position="248"/>
    </location>
    <ligand>
        <name>S-adenosyl-L-methionine</name>
        <dbReference type="ChEBI" id="CHEBI:59789"/>
    </ligand>
</feature>
<feature type="binding site" evidence="6">
    <location>
        <position position="205"/>
    </location>
    <ligand>
        <name>S-adenosyl-L-methionine</name>
        <dbReference type="ChEBI" id="CHEBI:59789"/>
    </ligand>
</feature>
<dbReference type="GO" id="GO:0008168">
    <property type="term" value="F:methyltransferase activity"/>
    <property type="evidence" value="ECO:0007669"/>
    <property type="project" value="UniProtKB-KW"/>
</dbReference>
<dbReference type="CDD" id="cd02440">
    <property type="entry name" value="AdoMet_MTases"/>
    <property type="match status" value="1"/>
</dbReference>
<accession>A0ABT2KVS9</accession>
<dbReference type="PANTHER" id="PTHR43648">
    <property type="entry name" value="ELECTRON TRANSFER FLAVOPROTEIN BETA SUBUNIT LYSINE METHYLTRANSFERASE"/>
    <property type="match status" value="1"/>
</dbReference>
<dbReference type="InterPro" id="IPR029063">
    <property type="entry name" value="SAM-dependent_MTases_sf"/>
</dbReference>
<proteinExistence type="inferred from homology"/>
<evidence type="ECO:0000256" key="5">
    <source>
        <dbReference type="ARBA" id="ARBA00022691"/>
    </source>
</evidence>
<comment type="caution">
    <text evidence="7">The sequence shown here is derived from an EMBL/GenBank/DDBJ whole genome shotgun (WGS) entry which is preliminary data.</text>
</comment>
<dbReference type="HAMAP" id="MF_00735">
    <property type="entry name" value="Methyltr_PrmA"/>
    <property type="match status" value="1"/>
</dbReference>
<comment type="similarity">
    <text evidence="1 6">Belongs to the methyltransferase superfamily. PrmA family.</text>
</comment>
<dbReference type="NCBIfam" id="TIGR00406">
    <property type="entry name" value="prmA"/>
    <property type="match status" value="1"/>
</dbReference>
<dbReference type="Gene3D" id="3.40.50.150">
    <property type="entry name" value="Vaccinia Virus protein VP39"/>
    <property type="match status" value="1"/>
</dbReference>
<comment type="catalytic activity">
    <reaction evidence="6">
        <text>L-lysyl-[protein] + 3 S-adenosyl-L-methionine = N(6),N(6),N(6)-trimethyl-L-lysyl-[protein] + 3 S-adenosyl-L-homocysteine + 3 H(+)</text>
        <dbReference type="Rhea" id="RHEA:54192"/>
        <dbReference type="Rhea" id="RHEA-COMP:9752"/>
        <dbReference type="Rhea" id="RHEA-COMP:13826"/>
        <dbReference type="ChEBI" id="CHEBI:15378"/>
        <dbReference type="ChEBI" id="CHEBI:29969"/>
        <dbReference type="ChEBI" id="CHEBI:57856"/>
        <dbReference type="ChEBI" id="CHEBI:59789"/>
        <dbReference type="ChEBI" id="CHEBI:61961"/>
    </reaction>
</comment>
<evidence type="ECO:0000256" key="1">
    <source>
        <dbReference type="ARBA" id="ARBA00009741"/>
    </source>
</evidence>
<keyword evidence="5 6" id="KW-0949">S-adenosyl-L-methionine</keyword>
<keyword evidence="7" id="KW-0687">Ribonucleoprotein</keyword>
<dbReference type="SUPFAM" id="SSF53335">
    <property type="entry name" value="S-adenosyl-L-methionine-dependent methyltransferases"/>
    <property type="match status" value="1"/>
</dbReference>
<sequence length="312" mass="34183">MKWSEICVHTTQQAVEAVSNLLHEVGAQGVVIEDVEDYDQMMAEDHFGEIWDVSGRESYPTSGVYVKAYVPASSDFQDTLAAFRKEVDRLRDILDIGSGDVTVAELDEEDWAHSWKQYYKPVKISQQLTIVPLWEDYEPQPEENVILLDPGMAFGTGTHPTTMLCIQAIENYIQPGDRLIDVGTGSGVLAIAAVKLGASHVEALDLDTVAVESARQNVETNGVEALVAVNTGDLLKGMDGTYDLVVANILADVILLFIDDAYDRVKQGGYFITSGIIGQKRAEVAEALQTAGFVIEETRVMEDWVAIIAKKG</sequence>
<comment type="function">
    <text evidence="6">Methylates ribosomal protein L11.</text>
</comment>
<comment type="subcellular location">
    <subcellularLocation>
        <location evidence="6">Cytoplasm</location>
    </subcellularLocation>
</comment>
<evidence type="ECO:0000256" key="4">
    <source>
        <dbReference type="ARBA" id="ARBA00022679"/>
    </source>
</evidence>
<evidence type="ECO:0000256" key="6">
    <source>
        <dbReference type="HAMAP-Rule" id="MF_00735"/>
    </source>
</evidence>
<dbReference type="GO" id="GO:0032259">
    <property type="term" value="P:methylation"/>
    <property type="evidence" value="ECO:0007669"/>
    <property type="project" value="UniProtKB-KW"/>
</dbReference>
<keyword evidence="8" id="KW-1185">Reference proteome</keyword>
<dbReference type="InterPro" id="IPR004498">
    <property type="entry name" value="Ribosomal_PrmA_MeTrfase"/>
</dbReference>
<dbReference type="Proteomes" id="UP001206821">
    <property type="component" value="Unassembled WGS sequence"/>
</dbReference>
<feature type="binding site" evidence="6">
    <location>
        <position position="162"/>
    </location>
    <ligand>
        <name>S-adenosyl-L-methionine</name>
        <dbReference type="ChEBI" id="CHEBI:59789"/>
    </ligand>
</feature>
<name>A0ABT2KVS9_9BACL</name>
<protein>
    <recommendedName>
        <fullName evidence="6">Ribosomal protein L11 methyltransferase</fullName>
        <shortName evidence="6">L11 Mtase</shortName>
        <ecNumber evidence="6">2.1.1.-</ecNumber>
    </recommendedName>
</protein>
<feature type="binding site" evidence="6">
    <location>
        <position position="183"/>
    </location>
    <ligand>
        <name>S-adenosyl-L-methionine</name>
        <dbReference type="ChEBI" id="CHEBI:59789"/>
    </ligand>
</feature>
<dbReference type="Pfam" id="PF06325">
    <property type="entry name" value="PrmA"/>
    <property type="match status" value="1"/>
</dbReference>
<keyword evidence="4 6" id="KW-0808">Transferase</keyword>
<keyword evidence="7" id="KW-0689">Ribosomal protein</keyword>
<dbReference type="EMBL" id="JANIEK010000002">
    <property type="protein sequence ID" value="MCT4794124.1"/>
    <property type="molecule type" value="Genomic_DNA"/>
</dbReference>
<dbReference type="PIRSF" id="PIRSF000401">
    <property type="entry name" value="RPL11_MTase"/>
    <property type="match status" value="1"/>
</dbReference>